<evidence type="ECO:0000313" key="2">
    <source>
        <dbReference type="Proteomes" id="UP000291130"/>
    </source>
</evidence>
<dbReference type="EMBL" id="CP035952">
    <property type="protein sequence ID" value="QBF26101.1"/>
    <property type="molecule type" value="Genomic_DNA"/>
</dbReference>
<dbReference type="Proteomes" id="UP000291130">
    <property type="component" value="Chromosome"/>
</dbReference>
<protein>
    <submittedName>
        <fullName evidence="1">Uncharacterized protein</fullName>
    </submittedName>
</protein>
<keyword evidence="2" id="KW-1185">Reference proteome</keyword>
<dbReference type="AlphaFoldDB" id="A0A411MH16"/>
<dbReference type="RefSeq" id="WP_130263980.1">
    <property type="nucleotide sequence ID" value="NZ_CP035952.1"/>
</dbReference>
<proteinExistence type="predicted"/>
<evidence type="ECO:0000313" key="1">
    <source>
        <dbReference type="EMBL" id="QBF26101.1"/>
    </source>
</evidence>
<sequence>MPLVTLHRETWNYFLCICANRQHRTVPGRWHSILCLEAELVYTLLGALVAFDSRQALLETLGRKWPDRLAPLMPSVSLTLSHGQVFENQARDYLDEFPTDLASADADSAASHQGRCKQRP</sequence>
<gene>
    <name evidence="1" type="ORF">EXN22_10470</name>
</gene>
<dbReference type="OrthoDB" id="7003488at2"/>
<dbReference type="KEGG" id="ptk:EXN22_10470"/>
<accession>A0A411MH16</accession>
<reference evidence="1 2" key="1">
    <citation type="submission" date="2019-02" db="EMBL/GenBank/DDBJ databases">
        <title>Complete genome sequence of Pseudomonas sp. SNU WT1 isolated from rainbow trout.</title>
        <authorList>
            <person name="Oh W.T."/>
            <person name="Park S.C."/>
        </authorList>
    </citation>
    <scope>NUCLEOTIDE SEQUENCE [LARGE SCALE GENOMIC DNA]</scope>
    <source>
        <strain evidence="1 2">SNU WT1</strain>
    </source>
</reference>
<name>A0A411MH16_9PSED</name>
<organism evidence="1 2">
    <name type="scientific">Pseudomonas tructae</name>
    <dbReference type="NCBI Taxonomy" id="2518644"/>
    <lineage>
        <taxon>Bacteria</taxon>
        <taxon>Pseudomonadati</taxon>
        <taxon>Pseudomonadota</taxon>
        <taxon>Gammaproteobacteria</taxon>
        <taxon>Pseudomonadales</taxon>
        <taxon>Pseudomonadaceae</taxon>
        <taxon>Pseudomonas</taxon>
    </lineage>
</organism>